<dbReference type="Proteomes" id="UP000287101">
    <property type="component" value="Unassembled WGS sequence"/>
</dbReference>
<reference evidence="2 3" key="1">
    <citation type="submission" date="2017-05" db="EMBL/GenBank/DDBJ databases">
        <title>Vagococcus spp. assemblies.</title>
        <authorList>
            <person name="Gulvik C.A."/>
        </authorList>
    </citation>
    <scope>NUCLEOTIDE SEQUENCE [LARGE SCALE GENOMIC DNA]</scope>
    <source>
        <strain evidence="2 3">CCUG 41755</strain>
    </source>
</reference>
<dbReference type="RefSeq" id="WP_211330821.1">
    <property type="nucleotide sequence ID" value="NZ_CBCRYB010000004.1"/>
</dbReference>
<evidence type="ECO:0000313" key="2">
    <source>
        <dbReference type="EMBL" id="RSU03147.1"/>
    </source>
</evidence>
<gene>
    <name evidence="2" type="ORF">CBF31_05365</name>
</gene>
<dbReference type="AlphaFoldDB" id="A0A430A7U6"/>
<dbReference type="SMART" id="SM00731">
    <property type="entry name" value="SprT"/>
    <property type="match status" value="1"/>
</dbReference>
<dbReference type="Pfam" id="PF10263">
    <property type="entry name" value="SprT-like"/>
    <property type="match status" value="1"/>
</dbReference>
<dbReference type="InterPro" id="IPR006640">
    <property type="entry name" value="SprT-like_domain"/>
</dbReference>
<protein>
    <recommendedName>
        <fullName evidence="1">SprT-like domain-containing protein</fullName>
    </recommendedName>
</protein>
<proteinExistence type="predicted"/>
<dbReference type="GO" id="GO:0006950">
    <property type="term" value="P:response to stress"/>
    <property type="evidence" value="ECO:0007669"/>
    <property type="project" value="UniProtKB-ARBA"/>
</dbReference>
<accession>A0A430A7U6</accession>
<evidence type="ECO:0000313" key="3">
    <source>
        <dbReference type="Proteomes" id="UP000287101"/>
    </source>
</evidence>
<name>A0A430A7U6_9ENTE</name>
<dbReference type="NCBIfam" id="NF003339">
    <property type="entry name" value="PRK04351.1"/>
    <property type="match status" value="1"/>
</dbReference>
<evidence type="ECO:0000259" key="1">
    <source>
        <dbReference type="SMART" id="SM00731"/>
    </source>
</evidence>
<dbReference type="EMBL" id="NGJY01000002">
    <property type="protein sequence ID" value="RSU03147.1"/>
    <property type="molecule type" value="Genomic_DNA"/>
</dbReference>
<sequence length="177" mass="21130">MLNPKFIDGKRFEKEAKQLLQLIDRENLSNDKLQALVELVSVCFFDRPFKHKATFNSRLRTTGGRYHLSGHNLDFNPKVYEKLGPEEFIKVIKHELCHYHLHLLGMGYRHRDVDFKNWLAWTGGSRFVPRMDEEEKAYNYTYECIRCYQIFKRQRRVSVKRYRCPCGGTLHLKESSL</sequence>
<comment type="caution">
    <text evidence="2">The sequence shown here is derived from an EMBL/GenBank/DDBJ whole genome shotgun (WGS) entry which is preliminary data.</text>
</comment>
<keyword evidence="3" id="KW-1185">Reference proteome</keyword>
<feature type="domain" description="SprT-like" evidence="1">
    <location>
        <begin position="31"/>
        <end position="173"/>
    </location>
</feature>
<organism evidence="2 3">
    <name type="scientific">Vagococcus fessus</name>
    <dbReference type="NCBI Taxonomy" id="120370"/>
    <lineage>
        <taxon>Bacteria</taxon>
        <taxon>Bacillati</taxon>
        <taxon>Bacillota</taxon>
        <taxon>Bacilli</taxon>
        <taxon>Lactobacillales</taxon>
        <taxon>Enterococcaceae</taxon>
        <taxon>Vagococcus</taxon>
    </lineage>
</organism>